<reference evidence="2 3" key="1">
    <citation type="submission" date="2019-06" db="EMBL/GenBank/DDBJ databases">
        <title>Metagenome assembled Genome of Spiribacter salinus SL48-SHIP from the microbial mat of Salt Lake 48 (Novosibirsk region, Russia).</title>
        <authorList>
            <person name="Shipova A."/>
            <person name="Rozanov A.S."/>
            <person name="Bryanskaya A.V."/>
            <person name="Peltek S.E."/>
        </authorList>
    </citation>
    <scope>NUCLEOTIDE SEQUENCE [LARGE SCALE GENOMIC DNA]</scope>
    <source>
        <strain evidence="2">SL48-SHIP-2</strain>
    </source>
</reference>
<dbReference type="AlphaFoldDB" id="A0A540V3J8"/>
<feature type="transmembrane region" description="Helical" evidence="1">
    <location>
        <begin position="28"/>
        <end position="50"/>
    </location>
</feature>
<keyword evidence="1" id="KW-0472">Membrane</keyword>
<evidence type="ECO:0000256" key="1">
    <source>
        <dbReference type="SAM" id="Phobius"/>
    </source>
</evidence>
<keyword evidence="1" id="KW-0812">Transmembrane</keyword>
<dbReference type="EMBL" id="VIFK01000694">
    <property type="protein sequence ID" value="TQE91315.1"/>
    <property type="molecule type" value="Genomic_DNA"/>
</dbReference>
<proteinExistence type="predicted"/>
<gene>
    <name evidence="2" type="ORF">FKY71_20210</name>
</gene>
<organism evidence="2 3">
    <name type="scientific">Spiribacter salinus</name>
    <dbReference type="NCBI Taxonomy" id="1335746"/>
    <lineage>
        <taxon>Bacteria</taxon>
        <taxon>Pseudomonadati</taxon>
        <taxon>Pseudomonadota</taxon>
        <taxon>Gammaproteobacteria</taxon>
        <taxon>Chromatiales</taxon>
        <taxon>Ectothiorhodospiraceae</taxon>
        <taxon>Spiribacter</taxon>
    </lineage>
</organism>
<sequence>MLLLIDALLTAIIAPADPSSVFEVLTTPGALAAAIIGLAGLCYWAFNYLLEKIMEMRKDVESFKRYNRNIRESDNDTIRERVTDVEKQVLVLATKQDLQEMREEHREQFDKLLMHVRSSQWPEGAKSRGQHGDR</sequence>
<evidence type="ECO:0000313" key="3">
    <source>
        <dbReference type="Proteomes" id="UP000315400"/>
    </source>
</evidence>
<protein>
    <submittedName>
        <fullName evidence="2">Uncharacterized protein</fullName>
    </submittedName>
</protein>
<accession>A0A540V3J8</accession>
<comment type="caution">
    <text evidence="2">The sequence shown here is derived from an EMBL/GenBank/DDBJ whole genome shotgun (WGS) entry which is preliminary data.</text>
</comment>
<evidence type="ECO:0000313" key="2">
    <source>
        <dbReference type="EMBL" id="TQE91315.1"/>
    </source>
</evidence>
<name>A0A540V3J8_9GAMM</name>
<dbReference type="Proteomes" id="UP000315400">
    <property type="component" value="Unassembled WGS sequence"/>
</dbReference>
<keyword evidence="1" id="KW-1133">Transmembrane helix</keyword>